<keyword evidence="4" id="KW-0804">Transcription</keyword>
<dbReference type="SUPFAM" id="SSF47789">
    <property type="entry name" value="C-terminal domain of RNA polymerase alpha subunit"/>
    <property type="match status" value="1"/>
</dbReference>
<proteinExistence type="predicted"/>
<evidence type="ECO:0000256" key="5">
    <source>
        <dbReference type="SAM" id="Coils"/>
    </source>
</evidence>
<evidence type="ECO:0000259" key="6">
    <source>
        <dbReference type="Pfam" id="PF03118"/>
    </source>
</evidence>
<dbReference type="Gene3D" id="1.10.150.20">
    <property type="entry name" value="5' to 3' exonuclease, C-terminal subdomain"/>
    <property type="match status" value="1"/>
</dbReference>
<dbReference type="Proteomes" id="UP000178168">
    <property type="component" value="Unassembled WGS sequence"/>
</dbReference>
<keyword evidence="1" id="KW-0240">DNA-directed RNA polymerase</keyword>
<keyword evidence="5" id="KW-0175">Coiled coil</keyword>
<reference evidence="7 8" key="1">
    <citation type="journal article" date="2016" name="Nat. Commun.">
        <title>Thousands of microbial genomes shed light on interconnected biogeochemical processes in an aquifer system.</title>
        <authorList>
            <person name="Anantharaman K."/>
            <person name="Brown C.T."/>
            <person name="Hug L.A."/>
            <person name="Sharon I."/>
            <person name="Castelle C.J."/>
            <person name="Probst A.J."/>
            <person name="Thomas B.C."/>
            <person name="Singh A."/>
            <person name="Wilkins M.J."/>
            <person name="Karaoz U."/>
            <person name="Brodie E.L."/>
            <person name="Williams K.H."/>
            <person name="Hubbard S.S."/>
            <person name="Banfield J.F."/>
        </authorList>
    </citation>
    <scope>NUCLEOTIDE SEQUENCE [LARGE SCALE GENOMIC DNA]</scope>
</reference>
<dbReference type="GO" id="GO:0006351">
    <property type="term" value="P:DNA-templated transcription"/>
    <property type="evidence" value="ECO:0007669"/>
    <property type="project" value="InterPro"/>
</dbReference>
<dbReference type="AlphaFoldDB" id="A0A1G2SK89"/>
<comment type="caution">
    <text evidence="7">The sequence shown here is derived from an EMBL/GenBank/DDBJ whole genome shotgun (WGS) entry which is preliminary data.</text>
</comment>
<gene>
    <name evidence="7" type="ORF">A2591_01395</name>
</gene>
<feature type="domain" description="RNA polymerase alpha subunit C-terminal" evidence="6">
    <location>
        <begin position="54"/>
        <end position="109"/>
    </location>
</feature>
<accession>A0A1G2SK89</accession>
<feature type="coiled-coil region" evidence="5">
    <location>
        <begin position="1"/>
        <end position="35"/>
    </location>
</feature>
<evidence type="ECO:0000256" key="4">
    <source>
        <dbReference type="ARBA" id="ARBA00023163"/>
    </source>
</evidence>
<evidence type="ECO:0000313" key="7">
    <source>
        <dbReference type="EMBL" id="OHA85493.1"/>
    </source>
</evidence>
<organism evidence="7 8">
    <name type="scientific">Candidatus Yonathbacteria bacterium RIFOXYD1_FULL_52_36</name>
    <dbReference type="NCBI Taxonomy" id="1802730"/>
    <lineage>
        <taxon>Bacteria</taxon>
        <taxon>Candidatus Yonathiibacteriota</taxon>
    </lineage>
</organism>
<keyword evidence="2" id="KW-0808">Transferase</keyword>
<evidence type="ECO:0000313" key="8">
    <source>
        <dbReference type="Proteomes" id="UP000178168"/>
    </source>
</evidence>
<sequence>MELLSSKLAELVKKLKLIETEIADAQGRRATLLKEIHALAGEGEPAGSAALDPFFRRSINDLELTVRTANCLKDEGIRRVGDLVQKNGVDLLKIPNLGKKSLNEIKDVLDVHGLNLGMKLENWPPMESAILEG</sequence>
<dbReference type="InterPro" id="IPR011260">
    <property type="entry name" value="RNAP_asu_C"/>
</dbReference>
<dbReference type="STRING" id="1802730.A2591_01395"/>
<dbReference type="Pfam" id="PF03118">
    <property type="entry name" value="RNA_pol_A_CTD"/>
    <property type="match status" value="1"/>
</dbReference>
<dbReference type="GO" id="GO:0000428">
    <property type="term" value="C:DNA-directed RNA polymerase complex"/>
    <property type="evidence" value="ECO:0007669"/>
    <property type="project" value="UniProtKB-KW"/>
</dbReference>
<evidence type="ECO:0000256" key="3">
    <source>
        <dbReference type="ARBA" id="ARBA00022695"/>
    </source>
</evidence>
<evidence type="ECO:0000256" key="2">
    <source>
        <dbReference type="ARBA" id="ARBA00022679"/>
    </source>
</evidence>
<dbReference type="GO" id="GO:0003899">
    <property type="term" value="F:DNA-directed RNA polymerase activity"/>
    <property type="evidence" value="ECO:0007669"/>
    <property type="project" value="InterPro"/>
</dbReference>
<evidence type="ECO:0000256" key="1">
    <source>
        <dbReference type="ARBA" id="ARBA00022478"/>
    </source>
</evidence>
<protein>
    <recommendedName>
        <fullName evidence="6">RNA polymerase alpha subunit C-terminal domain-containing protein</fullName>
    </recommendedName>
</protein>
<keyword evidence="3" id="KW-0548">Nucleotidyltransferase</keyword>
<dbReference type="GO" id="GO:0003677">
    <property type="term" value="F:DNA binding"/>
    <property type="evidence" value="ECO:0007669"/>
    <property type="project" value="InterPro"/>
</dbReference>
<name>A0A1G2SK89_9BACT</name>
<dbReference type="FunFam" id="1.10.150.20:FF:000001">
    <property type="entry name" value="DNA-directed RNA polymerase subunit alpha"/>
    <property type="match status" value="1"/>
</dbReference>
<dbReference type="EMBL" id="MHUZ01000023">
    <property type="protein sequence ID" value="OHA85493.1"/>
    <property type="molecule type" value="Genomic_DNA"/>
</dbReference>